<dbReference type="STRING" id="283909.R7VFW2"/>
<feature type="domain" description="TFIIS N-terminal" evidence="12">
    <location>
        <begin position="83"/>
        <end position="161"/>
    </location>
</feature>
<evidence type="ECO:0000256" key="8">
    <source>
        <dbReference type="ARBA" id="ARBA00037992"/>
    </source>
</evidence>
<dbReference type="GO" id="GO:0005634">
    <property type="term" value="C:nucleus"/>
    <property type="evidence" value="ECO:0007669"/>
    <property type="project" value="UniProtKB-SubCell"/>
</dbReference>
<keyword evidence="1" id="KW-0813">Transport</keyword>
<evidence type="ECO:0000256" key="6">
    <source>
        <dbReference type="ARBA" id="ARBA00023187"/>
    </source>
</evidence>
<feature type="region of interest" description="Disordered" evidence="11">
    <location>
        <begin position="241"/>
        <end position="286"/>
    </location>
</feature>
<organism evidence="13">
    <name type="scientific">Capitella teleta</name>
    <name type="common">Polychaete worm</name>
    <dbReference type="NCBI Taxonomy" id="283909"/>
    <lineage>
        <taxon>Eukaryota</taxon>
        <taxon>Metazoa</taxon>
        <taxon>Spiralia</taxon>
        <taxon>Lophotrochozoa</taxon>
        <taxon>Annelida</taxon>
        <taxon>Polychaeta</taxon>
        <taxon>Sedentaria</taxon>
        <taxon>Scolecida</taxon>
        <taxon>Capitellidae</taxon>
        <taxon>Capitella</taxon>
    </lineage>
</organism>
<sequence length="286" mass="33548">MMARKKEEQGRRRKKRKNVDIINDSDDLIMELITQMKEAAEEDRELNQQKQPAIKKLRLLTKVNAQLKKSDLHHAFLDCGILNGITEWLAPLPDRSLPHLTVRESLLKHLLDFPPISSESLKMSGIGKAVMYLYKHPRETRQHKEFAGKLINEWSRPIFNLTSNYKTLTREEREQRDYEQLPKRRRLSLEGANTPRRDLEKILAGKDKNSKPGMPGFIQRARVPQPSKKDYVIRPKWNIDEQPSRSSMKKELNKYEKHQRAFAERKKNKKQQRAVPISVEGKNMAL</sequence>
<dbReference type="Pfam" id="PF08711">
    <property type="entry name" value="Med26"/>
    <property type="match status" value="1"/>
</dbReference>
<evidence type="ECO:0000256" key="3">
    <source>
        <dbReference type="ARBA" id="ARBA00022816"/>
    </source>
</evidence>
<reference evidence="13 15" key="2">
    <citation type="journal article" date="2013" name="Nature">
        <title>Insights into bilaterian evolution from three spiralian genomes.</title>
        <authorList>
            <person name="Simakov O."/>
            <person name="Marletaz F."/>
            <person name="Cho S.J."/>
            <person name="Edsinger-Gonzales E."/>
            <person name="Havlak P."/>
            <person name="Hellsten U."/>
            <person name="Kuo D.H."/>
            <person name="Larsson T."/>
            <person name="Lv J."/>
            <person name="Arendt D."/>
            <person name="Savage R."/>
            <person name="Osoegawa K."/>
            <person name="de Jong P."/>
            <person name="Grimwood J."/>
            <person name="Chapman J.A."/>
            <person name="Shapiro H."/>
            <person name="Aerts A."/>
            <person name="Otillar R.P."/>
            <person name="Terry A.Y."/>
            <person name="Boore J.L."/>
            <person name="Grigoriev I.V."/>
            <person name="Lindberg D.R."/>
            <person name="Seaver E.C."/>
            <person name="Weisblat D.A."/>
            <person name="Putnam N.H."/>
            <person name="Rokhsar D.S."/>
        </authorList>
    </citation>
    <scope>NUCLEOTIDE SEQUENCE</scope>
    <source>
        <strain evidence="13 15">I ESC-2004</strain>
    </source>
</reference>
<dbReference type="InterPro" id="IPR051037">
    <property type="entry name" value="RNAPII_TF_IWS1"/>
</dbReference>
<dbReference type="HOGENOM" id="CLU_040584_0_0_1"/>
<dbReference type="GO" id="GO:0006397">
    <property type="term" value="P:mRNA processing"/>
    <property type="evidence" value="ECO:0007669"/>
    <property type="project" value="UniProtKB-KW"/>
</dbReference>
<feature type="coiled-coil region" evidence="10">
    <location>
        <begin position="22"/>
        <end position="49"/>
    </location>
</feature>
<name>R7VFW2_CAPTE</name>
<evidence type="ECO:0000256" key="9">
    <source>
        <dbReference type="PROSITE-ProRule" id="PRU00649"/>
    </source>
</evidence>
<keyword evidence="4" id="KW-0805">Transcription regulation</keyword>
<feature type="compositionally biased region" description="Basic and acidic residues" evidence="11">
    <location>
        <begin position="241"/>
        <end position="265"/>
    </location>
</feature>
<evidence type="ECO:0000259" key="12">
    <source>
        <dbReference type="PROSITE" id="PS51319"/>
    </source>
</evidence>
<accession>R7VFW2</accession>
<dbReference type="FunFam" id="1.20.930.10:FF:000001">
    <property type="entry name" value="IWS1, SUPT6H interacting protein"/>
    <property type="match status" value="1"/>
</dbReference>
<evidence type="ECO:0000256" key="4">
    <source>
        <dbReference type="ARBA" id="ARBA00023015"/>
    </source>
</evidence>
<dbReference type="GO" id="GO:0016973">
    <property type="term" value="P:poly(A)+ mRNA export from nucleus"/>
    <property type="evidence" value="ECO:0007669"/>
    <property type="project" value="TreeGrafter"/>
</dbReference>
<keyword evidence="7 9" id="KW-0539">Nucleus</keyword>
<evidence type="ECO:0000256" key="11">
    <source>
        <dbReference type="SAM" id="MobiDB-lite"/>
    </source>
</evidence>
<protein>
    <recommendedName>
        <fullName evidence="12">TFIIS N-terminal domain-containing protein</fullName>
    </recommendedName>
</protein>
<evidence type="ECO:0000256" key="1">
    <source>
        <dbReference type="ARBA" id="ARBA00022448"/>
    </source>
</evidence>
<dbReference type="SUPFAM" id="SSF47676">
    <property type="entry name" value="Conserved domain common to transcription factors TFIIS, elongin A, CRSP70"/>
    <property type="match status" value="1"/>
</dbReference>
<dbReference type="InterPro" id="IPR035441">
    <property type="entry name" value="TFIIS/LEDGF_dom_sf"/>
</dbReference>
<dbReference type="InterPro" id="IPR017923">
    <property type="entry name" value="TFIIS_N"/>
</dbReference>
<dbReference type="AlphaFoldDB" id="R7VFW2"/>
<keyword evidence="6" id="KW-0508">mRNA splicing</keyword>
<reference evidence="15" key="1">
    <citation type="submission" date="2012-12" db="EMBL/GenBank/DDBJ databases">
        <authorList>
            <person name="Hellsten U."/>
            <person name="Grimwood J."/>
            <person name="Chapman J.A."/>
            <person name="Shapiro H."/>
            <person name="Aerts A."/>
            <person name="Otillar R.P."/>
            <person name="Terry A.Y."/>
            <person name="Boore J.L."/>
            <person name="Simakov O."/>
            <person name="Marletaz F."/>
            <person name="Cho S.-J."/>
            <person name="Edsinger-Gonzales E."/>
            <person name="Havlak P."/>
            <person name="Kuo D.-H."/>
            <person name="Larsson T."/>
            <person name="Lv J."/>
            <person name="Arendt D."/>
            <person name="Savage R."/>
            <person name="Osoegawa K."/>
            <person name="de Jong P."/>
            <person name="Lindberg D.R."/>
            <person name="Seaver E.C."/>
            <person name="Weisblat D.A."/>
            <person name="Putnam N.H."/>
            <person name="Grigoriev I.V."/>
            <person name="Rokhsar D.S."/>
        </authorList>
    </citation>
    <scope>NUCLEOTIDE SEQUENCE</scope>
    <source>
        <strain evidence="15">I ESC-2004</strain>
    </source>
</reference>
<dbReference type="OrthoDB" id="21124at2759"/>
<dbReference type="PROSITE" id="PS51319">
    <property type="entry name" value="TFIIS_N"/>
    <property type="match status" value="1"/>
</dbReference>
<evidence type="ECO:0000256" key="2">
    <source>
        <dbReference type="ARBA" id="ARBA00022664"/>
    </source>
</evidence>
<feature type="compositionally biased region" description="Basic and acidic residues" evidence="11">
    <location>
        <begin position="170"/>
        <end position="182"/>
    </location>
</feature>
<evidence type="ECO:0000256" key="10">
    <source>
        <dbReference type="SAM" id="Coils"/>
    </source>
</evidence>
<dbReference type="EMBL" id="AMQN01000552">
    <property type="status" value="NOT_ANNOTATED_CDS"/>
    <property type="molecule type" value="Genomic_DNA"/>
</dbReference>
<reference evidence="14" key="3">
    <citation type="submission" date="2015-06" db="UniProtKB">
        <authorList>
            <consortium name="EnsemblMetazoa"/>
        </authorList>
    </citation>
    <scope>IDENTIFICATION</scope>
</reference>
<evidence type="ECO:0000313" key="15">
    <source>
        <dbReference type="Proteomes" id="UP000014760"/>
    </source>
</evidence>
<keyword evidence="2" id="KW-0507">mRNA processing</keyword>
<proteinExistence type="inferred from homology"/>
<keyword evidence="3" id="KW-0509">mRNA transport</keyword>
<dbReference type="OMA" id="TDYKFAP"/>
<dbReference type="EMBL" id="KB292506">
    <property type="protein sequence ID" value="ELU17462.1"/>
    <property type="molecule type" value="Genomic_DNA"/>
</dbReference>
<evidence type="ECO:0000313" key="14">
    <source>
        <dbReference type="EnsemblMetazoa" id="CapteP183017"/>
    </source>
</evidence>
<evidence type="ECO:0000256" key="5">
    <source>
        <dbReference type="ARBA" id="ARBA00023163"/>
    </source>
</evidence>
<dbReference type="GO" id="GO:0008380">
    <property type="term" value="P:RNA splicing"/>
    <property type="evidence" value="ECO:0007669"/>
    <property type="project" value="UniProtKB-KW"/>
</dbReference>
<dbReference type="PANTHER" id="PTHR46010:SF1">
    <property type="entry name" value="PROTEIN IWS1 HOMOLOG"/>
    <property type="match status" value="1"/>
</dbReference>
<evidence type="ECO:0000313" key="13">
    <source>
        <dbReference type="EMBL" id="ELU17462.1"/>
    </source>
</evidence>
<comment type="similarity">
    <text evidence="8">Belongs to the IWS1 family.</text>
</comment>
<evidence type="ECO:0000256" key="7">
    <source>
        <dbReference type="ARBA" id="ARBA00023242"/>
    </source>
</evidence>
<gene>
    <name evidence="13" type="ORF">CAPTEDRAFT_183017</name>
</gene>
<comment type="subcellular location">
    <subcellularLocation>
        <location evidence="9">Nucleus</location>
    </subcellularLocation>
</comment>
<keyword evidence="15" id="KW-1185">Reference proteome</keyword>
<keyword evidence="10" id="KW-0175">Coiled coil</keyword>
<keyword evidence="5" id="KW-0804">Transcription</keyword>
<dbReference type="Gene3D" id="1.20.930.10">
    <property type="entry name" value="Conserved domain common to transcription factors TFIIS, elongin A, CRSP70"/>
    <property type="match status" value="1"/>
</dbReference>
<dbReference type="EnsemblMetazoa" id="CapteT183017">
    <property type="protein sequence ID" value="CapteP183017"/>
    <property type="gene ID" value="CapteG183017"/>
</dbReference>
<dbReference type="PANTHER" id="PTHR46010">
    <property type="entry name" value="PROTEIN IWS1 HOMOLOG"/>
    <property type="match status" value="1"/>
</dbReference>
<feature type="region of interest" description="Disordered" evidence="11">
    <location>
        <begin position="170"/>
        <end position="195"/>
    </location>
</feature>
<dbReference type="Proteomes" id="UP000014760">
    <property type="component" value="Unassembled WGS sequence"/>
</dbReference>